<sequence>MEIIAQNKTKKIKVEVGDLLISDSGNHMLVVYDGNSSQYRVVYLEESNLYHWIDDLNDLAIGGRLGLGNIISIVKSKDIKLTLN</sequence>
<dbReference type="Proteomes" id="UP000094974">
    <property type="component" value="Unassembled WGS sequence"/>
</dbReference>
<reference evidence="2" key="1">
    <citation type="submission" date="2016-05" db="EMBL/GenBank/DDBJ databases">
        <title>Whole genome shotgun sequencing of cultured foodborne pathogen.</title>
        <authorList>
            <person name="Zheng J."/>
            <person name="Timme R."/>
            <person name="Allard M."/>
            <person name="Strain E."/>
            <person name="Luo Y."/>
            <person name="Brown E."/>
        </authorList>
    </citation>
    <scope>NUCLEOTIDE SEQUENCE [LARGE SCALE GENOMIC DNA]</scope>
    <source>
        <strain evidence="2">CFSAN034343</strain>
    </source>
</reference>
<accession>A0ABX2ZDF8</accession>
<protein>
    <submittedName>
        <fullName evidence="1">Uncharacterized protein</fullName>
    </submittedName>
</protein>
<comment type="caution">
    <text evidence="1">The sequence shown here is derived from an EMBL/GenBank/DDBJ whole genome shotgun (WGS) entry which is preliminary data.</text>
</comment>
<organism evidence="1 2">
    <name type="scientific">Paenibacillus polymyxa</name>
    <name type="common">Bacillus polymyxa</name>
    <dbReference type="NCBI Taxonomy" id="1406"/>
    <lineage>
        <taxon>Bacteria</taxon>
        <taxon>Bacillati</taxon>
        <taxon>Bacillota</taxon>
        <taxon>Bacilli</taxon>
        <taxon>Bacillales</taxon>
        <taxon>Paenibacillaceae</taxon>
        <taxon>Paenibacillus</taxon>
    </lineage>
</organism>
<keyword evidence="2" id="KW-1185">Reference proteome</keyword>
<gene>
    <name evidence="1" type="ORF">A7312_28015</name>
</gene>
<evidence type="ECO:0000313" key="2">
    <source>
        <dbReference type="Proteomes" id="UP000094974"/>
    </source>
</evidence>
<proteinExistence type="predicted"/>
<name>A0ABX2ZDF8_PAEPO</name>
<dbReference type="RefSeq" id="WP_068940517.1">
    <property type="nucleotide sequence ID" value="NZ_LYND01000135.1"/>
</dbReference>
<evidence type="ECO:0000313" key="1">
    <source>
        <dbReference type="EMBL" id="ODA08212.1"/>
    </source>
</evidence>
<dbReference type="EMBL" id="LYND01000135">
    <property type="protein sequence ID" value="ODA08212.1"/>
    <property type="molecule type" value="Genomic_DNA"/>
</dbReference>